<evidence type="ECO:0000256" key="1">
    <source>
        <dbReference type="SAM" id="MobiDB-lite"/>
    </source>
</evidence>
<sequence length="91" mass="9980">MDSVTVTKRKPGRPAKTRDGLAMPSRLRQRLYRARKQAEATEAIGNEKNASTGVLVGLLAGFVKGHDETSVLGVKRVLIELCNRYEIGGDR</sequence>
<organism evidence="2">
    <name type="scientific">mine drainage metagenome</name>
    <dbReference type="NCBI Taxonomy" id="410659"/>
    <lineage>
        <taxon>unclassified sequences</taxon>
        <taxon>metagenomes</taxon>
        <taxon>ecological metagenomes</taxon>
    </lineage>
</organism>
<name>A0A3P3ZQ75_9ZZZZ</name>
<dbReference type="EMBL" id="UOYP01000365">
    <property type="protein sequence ID" value="VAY88872.1"/>
    <property type="molecule type" value="Genomic_DNA"/>
</dbReference>
<dbReference type="AlphaFoldDB" id="A0A3P3ZQ75"/>
<proteinExistence type="predicted"/>
<evidence type="ECO:0000313" key="2">
    <source>
        <dbReference type="EMBL" id="VAY88872.1"/>
    </source>
</evidence>
<gene>
    <name evidence="2" type="ORF">CARN8_4270001</name>
</gene>
<feature type="region of interest" description="Disordered" evidence="1">
    <location>
        <begin position="1"/>
        <end position="27"/>
    </location>
</feature>
<protein>
    <submittedName>
        <fullName evidence="2">Uncharacterized protein</fullName>
    </submittedName>
</protein>
<accession>A0A3P3ZQ75</accession>
<reference evidence="2" key="1">
    <citation type="submission" date="2018-10" db="EMBL/GenBank/DDBJ databases">
        <authorList>
            <person name="Plewniak F."/>
        </authorList>
    </citation>
    <scope>NUCLEOTIDE SEQUENCE</scope>
</reference>